<accession>A0AB40C9Q7</accession>
<reference evidence="2" key="1">
    <citation type="submission" date="2025-08" db="UniProtKB">
        <authorList>
            <consortium name="RefSeq"/>
        </authorList>
    </citation>
    <scope>IDENTIFICATION</scope>
</reference>
<sequence length="324" mass="36297">MSSWLRNAMNKAVEAGGKNNLTRTVRSYADTVVHHAGQAMAEGAKILQDRMGIRNYKSFKQTVRRLEEASVSFRGVERSQLLRRWLVALKDIERMSADSAVSEQSQSSDEPDSPRNISTVLFFDSDMEGEPMNFRDVFLYSQALEGITISMILEAPNEEEVSLLLEIFGLCITGGKEVHNAIVSSIQDLAKAFSTYQDEVLVKREELLQFAQSAITGLKVNADVSRIDAEASKLLQKINKVKVLQVPLDEDDNEKTGKASLPSVEVFLLLIISFVVPVNLLGKTKCLNMGMLYVNMHNFFFCRARQALFNIVFNVSNNCLFNIL</sequence>
<organism evidence="1 2">
    <name type="scientific">Dioscorea cayennensis subsp. rotundata</name>
    <name type="common">White Guinea yam</name>
    <name type="synonym">Dioscorea rotundata</name>
    <dbReference type="NCBI Taxonomy" id="55577"/>
    <lineage>
        <taxon>Eukaryota</taxon>
        <taxon>Viridiplantae</taxon>
        <taxon>Streptophyta</taxon>
        <taxon>Embryophyta</taxon>
        <taxon>Tracheophyta</taxon>
        <taxon>Spermatophyta</taxon>
        <taxon>Magnoliopsida</taxon>
        <taxon>Liliopsida</taxon>
        <taxon>Dioscoreales</taxon>
        <taxon>Dioscoreaceae</taxon>
        <taxon>Dioscorea</taxon>
    </lineage>
</organism>
<dbReference type="GeneID" id="120273918"/>
<protein>
    <submittedName>
        <fullName evidence="2">Uncharacterized protein LOC120273918</fullName>
    </submittedName>
</protein>
<dbReference type="PANTHER" id="PTHR34121">
    <property type="entry name" value="MYOSIN-11"/>
    <property type="match status" value="1"/>
</dbReference>
<dbReference type="Proteomes" id="UP001515500">
    <property type="component" value="Chromosome 12"/>
</dbReference>
<dbReference type="RefSeq" id="XP_039136596.1">
    <property type="nucleotide sequence ID" value="XM_039280662.1"/>
</dbReference>
<gene>
    <name evidence="2" type="primary">LOC120273918</name>
</gene>
<dbReference type="AlphaFoldDB" id="A0AB40C9Q7"/>
<evidence type="ECO:0000313" key="2">
    <source>
        <dbReference type="RefSeq" id="XP_039136596.1"/>
    </source>
</evidence>
<dbReference type="PANTHER" id="PTHR34121:SF1">
    <property type="entry name" value="FILAMIN-A-INTERACTING PROTEIN 1"/>
    <property type="match status" value="1"/>
</dbReference>
<keyword evidence="1" id="KW-1185">Reference proteome</keyword>
<evidence type="ECO:0000313" key="1">
    <source>
        <dbReference type="Proteomes" id="UP001515500"/>
    </source>
</evidence>
<proteinExistence type="predicted"/>
<name>A0AB40C9Q7_DIOCR</name>